<dbReference type="OrthoDB" id="70013at2759"/>
<dbReference type="eggNOG" id="ENOG502S1BI">
    <property type="taxonomic scope" value="Eukaryota"/>
</dbReference>
<protein>
    <submittedName>
        <fullName evidence="2">Uncharacterized protein</fullName>
    </submittedName>
</protein>
<evidence type="ECO:0000256" key="1">
    <source>
        <dbReference type="SAM" id="MobiDB-lite"/>
    </source>
</evidence>
<organism evidence="2">
    <name type="scientific">Aphanomyces invadans</name>
    <dbReference type="NCBI Taxonomy" id="157072"/>
    <lineage>
        <taxon>Eukaryota</taxon>
        <taxon>Sar</taxon>
        <taxon>Stramenopiles</taxon>
        <taxon>Oomycota</taxon>
        <taxon>Saprolegniomycetes</taxon>
        <taxon>Saprolegniales</taxon>
        <taxon>Verrucalvaceae</taxon>
        <taxon>Aphanomyces</taxon>
    </lineage>
</organism>
<feature type="region of interest" description="Disordered" evidence="1">
    <location>
        <begin position="199"/>
        <end position="218"/>
    </location>
</feature>
<sequence>MTSAVEGIVDLQERLAKLAPNLMLQPMPKVAFSKGSHGTKTSASLRGTDLLLALCATDEQRQVVVELVEKNNPLGLELALTGAFDATAKKFNLTKAVFLTDAQLLVHNFVELIELRLEDPESAAESLSLLLTENGHSDADVHIAEECLTIAYALQTLLRAFPSIPLAIHGQAVEINASTDVADIFGALFAPKKVKKASDKKTATAAFAQTPKKRKNKA</sequence>
<accession>A0A024TVY1</accession>
<dbReference type="AlphaFoldDB" id="A0A024TVY1"/>
<dbReference type="GeneID" id="20085938"/>
<name>A0A024TVY1_9STRA</name>
<proteinExistence type="predicted"/>
<dbReference type="VEuPathDB" id="FungiDB:H310_08888"/>
<dbReference type="RefSeq" id="XP_008873024.1">
    <property type="nucleotide sequence ID" value="XM_008874802.1"/>
</dbReference>
<evidence type="ECO:0000313" key="2">
    <source>
        <dbReference type="EMBL" id="ETV98149.1"/>
    </source>
</evidence>
<gene>
    <name evidence="2" type="ORF">H310_08888</name>
</gene>
<reference evidence="2" key="1">
    <citation type="submission" date="2013-12" db="EMBL/GenBank/DDBJ databases">
        <title>The Genome Sequence of Aphanomyces invadans NJM9701.</title>
        <authorList>
            <consortium name="The Broad Institute Genomics Platform"/>
            <person name="Russ C."/>
            <person name="Tyler B."/>
            <person name="van West P."/>
            <person name="Dieguez-Uribeondo J."/>
            <person name="Young S.K."/>
            <person name="Zeng Q."/>
            <person name="Gargeya S."/>
            <person name="Fitzgerald M."/>
            <person name="Abouelleil A."/>
            <person name="Alvarado L."/>
            <person name="Chapman S.B."/>
            <person name="Gainer-Dewar J."/>
            <person name="Goldberg J."/>
            <person name="Griggs A."/>
            <person name="Gujja S."/>
            <person name="Hansen M."/>
            <person name="Howarth C."/>
            <person name="Imamovic A."/>
            <person name="Ireland A."/>
            <person name="Larimer J."/>
            <person name="McCowan C."/>
            <person name="Murphy C."/>
            <person name="Pearson M."/>
            <person name="Poon T.W."/>
            <person name="Priest M."/>
            <person name="Roberts A."/>
            <person name="Saif S."/>
            <person name="Shea T."/>
            <person name="Sykes S."/>
            <person name="Wortman J."/>
            <person name="Nusbaum C."/>
            <person name="Birren B."/>
        </authorList>
    </citation>
    <scope>NUCLEOTIDE SEQUENCE [LARGE SCALE GENOMIC DNA]</scope>
    <source>
        <strain evidence="2">NJM9701</strain>
    </source>
</reference>
<dbReference type="EMBL" id="KI913970">
    <property type="protein sequence ID" value="ETV98149.1"/>
    <property type="molecule type" value="Genomic_DNA"/>
</dbReference>